<sequence length="166" mass="18091">MCLTLARKSTSKRRVGEAGKLICRLGWERNCGTAVGWAAANCLCGDVRLLHSVMVPGAARKTGHFLRLLPVSAREIGPSRWLPRRQGDTRRFSIRKQAPLEGEAMIAALCNDDDDLGAPSSSAPDSASMSFLRSWRPEPSVLAFWECAGPLCRPVGSVQQEDGDLR</sequence>
<protein>
    <submittedName>
        <fullName evidence="1">Uncharacterized protein</fullName>
    </submittedName>
</protein>
<dbReference type="Proteomes" id="UP000784294">
    <property type="component" value="Unassembled WGS sequence"/>
</dbReference>
<dbReference type="AlphaFoldDB" id="A0A3S5BMV8"/>
<accession>A0A3S5BMV8</accession>
<organism evidence="1 2">
    <name type="scientific">Protopolystoma xenopodis</name>
    <dbReference type="NCBI Taxonomy" id="117903"/>
    <lineage>
        <taxon>Eukaryota</taxon>
        <taxon>Metazoa</taxon>
        <taxon>Spiralia</taxon>
        <taxon>Lophotrochozoa</taxon>
        <taxon>Platyhelminthes</taxon>
        <taxon>Monogenea</taxon>
        <taxon>Polyopisthocotylea</taxon>
        <taxon>Polystomatidea</taxon>
        <taxon>Polystomatidae</taxon>
        <taxon>Protopolystoma</taxon>
    </lineage>
</organism>
<dbReference type="EMBL" id="CAAALY010007377">
    <property type="protein sequence ID" value="VEL09842.1"/>
    <property type="molecule type" value="Genomic_DNA"/>
</dbReference>
<evidence type="ECO:0000313" key="1">
    <source>
        <dbReference type="EMBL" id="VEL09842.1"/>
    </source>
</evidence>
<gene>
    <name evidence="1" type="ORF">PXEA_LOCUS3282</name>
</gene>
<proteinExistence type="predicted"/>
<keyword evidence="2" id="KW-1185">Reference proteome</keyword>
<name>A0A3S5BMV8_9PLAT</name>
<evidence type="ECO:0000313" key="2">
    <source>
        <dbReference type="Proteomes" id="UP000784294"/>
    </source>
</evidence>
<comment type="caution">
    <text evidence="1">The sequence shown here is derived from an EMBL/GenBank/DDBJ whole genome shotgun (WGS) entry which is preliminary data.</text>
</comment>
<reference evidence="1" key="1">
    <citation type="submission" date="2018-11" db="EMBL/GenBank/DDBJ databases">
        <authorList>
            <consortium name="Pathogen Informatics"/>
        </authorList>
    </citation>
    <scope>NUCLEOTIDE SEQUENCE</scope>
</reference>